<dbReference type="PANTHER" id="PTHR32285:SF38">
    <property type="entry name" value="OS01G0614300 PROTEIN"/>
    <property type="match status" value="1"/>
</dbReference>
<evidence type="ECO:0000256" key="4">
    <source>
        <dbReference type="ARBA" id="ARBA00022968"/>
    </source>
</evidence>
<proteinExistence type="inferred from homology"/>
<evidence type="ECO:0000256" key="3">
    <source>
        <dbReference type="ARBA" id="ARBA00022692"/>
    </source>
</evidence>
<keyword evidence="5" id="KW-1133">Transmembrane helix</keyword>
<sequence>MEISSTINDKWMLCTLVSLLSCIILLFCLNQGDEIEKLSGVQNIASSTTSSNDSAQQPAASMIFSQPSNISEHEKETKEEEHSCNIFDGKWTYAPKDSPLYKGSQCPFLSDQVSCQRNGRPDFEYENWSWEAKGCEIPKFNGTDMLERLRGKRVIIVGDSLNRNMWESLACLLYSSIPNPSSEAHVRETNGFYKVIRAKMKNVQQVYNCSVEFYWSPFLVDLVENQKRGTKTLKLEKISSSASKWRGADIMVFNTGHWWKGKLKELNYFLYRGKVVRKMDSELALETAMKTWAHWIDKNVDMNNTMVFFRSISPEHKEDQWCYNETKPIMDESYVATFPKSLVEIVERTIGRMSKPARYLNITNLSQYRRDAHPSIYTSRQGKLLTVTQRSDPLTYADCSHWCLPGLPDTWNRLVYASMVLDKSRDIPIS</sequence>
<dbReference type="Pfam" id="PF14416">
    <property type="entry name" value="PMR5N"/>
    <property type="match status" value="1"/>
</dbReference>
<dbReference type="AlphaFoldDB" id="A0AAW0JVR1"/>
<dbReference type="Pfam" id="PF13839">
    <property type="entry name" value="PC-Esterase"/>
    <property type="match status" value="1"/>
</dbReference>
<evidence type="ECO:0000313" key="10">
    <source>
        <dbReference type="Proteomes" id="UP000237347"/>
    </source>
</evidence>
<dbReference type="EMBL" id="PKMF04000461">
    <property type="protein sequence ID" value="KAK7830485.1"/>
    <property type="molecule type" value="Genomic_DNA"/>
</dbReference>
<accession>A0AAW0JVR1</accession>
<feature type="domain" description="Trichome birefringence-like C-terminal" evidence="7">
    <location>
        <begin position="137"/>
        <end position="417"/>
    </location>
</feature>
<keyword evidence="3" id="KW-0812">Transmembrane</keyword>
<evidence type="ECO:0000256" key="2">
    <source>
        <dbReference type="ARBA" id="ARBA00007727"/>
    </source>
</evidence>
<reference evidence="9 10" key="1">
    <citation type="journal article" date="2018" name="Sci. Data">
        <title>The draft genome sequence of cork oak.</title>
        <authorList>
            <person name="Ramos A.M."/>
            <person name="Usie A."/>
            <person name="Barbosa P."/>
            <person name="Barros P.M."/>
            <person name="Capote T."/>
            <person name="Chaves I."/>
            <person name="Simoes F."/>
            <person name="Abreu I."/>
            <person name="Carrasquinho I."/>
            <person name="Faro C."/>
            <person name="Guimaraes J.B."/>
            <person name="Mendonca D."/>
            <person name="Nobrega F."/>
            <person name="Rodrigues L."/>
            <person name="Saibo N.J.M."/>
            <person name="Varela M.C."/>
            <person name="Egas C."/>
            <person name="Matos J."/>
            <person name="Miguel C.M."/>
            <person name="Oliveira M.M."/>
            <person name="Ricardo C.P."/>
            <person name="Goncalves S."/>
        </authorList>
    </citation>
    <scope>NUCLEOTIDE SEQUENCE [LARGE SCALE GENOMIC DNA]</scope>
    <source>
        <strain evidence="10">cv. HL8</strain>
    </source>
</reference>
<evidence type="ECO:0000256" key="1">
    <source>
        <dbReference type="ARBA" id="ARBA00004167"/>
    </source>
</evidence>
<keyword evidence="10" id="KW-1185">Reference proteome</keyword>
<evidence type="ECO:0000259" key="7">
    <source>
        <dbReference type="Pfam" id="PF13839"/>
    </source>
</evidence>
<dbReference type="Proteomes" id="UP000237347">
    <property type="component" value="Unassembled WGS sequence"/>
</dbReference>
<comment type="subcellular location">
    <subcellularLocation>
        <location evidence="1">Membrane</location>
        <topology evidence="1">Single-pass membrane protein</topology>
    </subcellularLocation>
</comment>
<evidence type="ECO:0000313" key="9">
    <source>
        <dbReference type="EMBL" id="KAK7830485.1"/>
    </source>
</evidence>
<dbReference type="InterPro" id="IPR029962">
    <property type="entry name" value="TBL"/>
</dbReference>
<keyword evidence="4" id="KW-0735">Signal-anchor</keyword>
<evidence type="ECO:0000256" key="5">
    <source>
        <dbReference type="ARBA" id="ARBA00022989"/>
    </source>
</evidence>
<name>A0AAW0JVR1_QUESU</name>
<gene>
    <name evidence="9" type="primary">TBL1_1</name>
    <name evidence="9" type="ORF">CFP56_028142</name>
</gene>
<dbReference type="InterPro" id="IPR026057">
    <property type="entry name" value="TBL_C"/>
</dbReference>
<dbReference type="GO" id="GO:0016413">
    <property type="term" value="F:O-acetyltransferase activity"/>
    <property type="evidence" value="ECO:0007669"/>
    <property type="project" value="InterPro"/>
</dbReference>
<feature type="domain" description="Trichome birefringence-like N-terminal" evidence="8">
    <location>
        <begin position="83"/>
        <end position="136"/>
    </location>
</feature>
<dbReference type="GO" id="GO:0005794">
    <property type="term" value="C:Golgi apparatus"/>
    <property type="evidence" value="ECO:0007669"/>
    <property type="project" value="TreeGrafter"/>
</dbReference>
<comment type="caution">
    <text evidence="9">The sequence shown here is derived from an EMBL/GenBank/DDBJ whole genome shotgun (WGS) entry which is preliminary data.</text>
</comment>
<dbReference type="GO" id="GO:0016020">
    <property type="term" value="C:membrane"/>
    <property type="evidence" value="ECO:0007669"/>
    <property type="project" value="UniProtKB-SubCell"/>
</dbReference>
<dbReference type="PANTHER" id="PTHR32285">
    <property type="entry name" value="PROTEIN TRICHOME BIREFRINGENCE-LIKE 9-RELATED"/>
    <property type="match status" value="1"/>
</dbReference>
<organism evidence="9 10">
    <name type="scientific">Quercus suber</name>
    <name type="common">Cork oak</name>
    <dbReference type="NCBI Taxonomy" id="58331"/>
    <lineage>
        <taxon>Eukaryota</taxon>
        <taxon>Viridiplantae</taxon>
        <taxon>Streptophyta</taxon>
        <taxon>Embryophyta</taxon>
        <taxon>Tracheophyta</taxon>
        <taxon>Spermatophyta</taxon>
        <taxon>Magnoliopsida</taxon>
        <taxon>eudicotyledons</taxon>
        <taxon>Gunneridae</taxon>
        <taxon>Pentapetalae</taxon>
        <taxon>rosids</taxon>
        <taxon>fabids</taxon>
        <taxon>Fagales</taxon>
        <taxon>Fagaceae</taxon>
        <taxon>Quercus</taxon>
    </lineage>
</organism>
<dbReference type="InterPro" id="IPR025846">
    <property type="entry name" value="TBL_N"/>
</dbReference>
<keyword evidence="6" id="KW-0472">Membrane</keyword>
<protein>
    <submittedName>
        <fullName evidence="9">Protein trichome birefringence-like 1</fullName>
    </submittedName>
</protein>
<evidence type="ECO:0000259" key="8">
    <source>
        <dbReference type="Pfam" id="PF14416"/>
    </source>
</evidence>
<comment type="similarity">
    <text evidence="2">Belongs to the PC-esterase family. TBL subfamily.</text>
</comment>
<evidence type="ECO:0000256" key="6">
    <source>
        <dbReference type="ARBA" id="ARBA00023136"/>
    </source>
</evidence>